<dbReference type="SMART" id="SM00345">
    <property type="entry name" value="HTH_GNTR"/>
    <property type="match status" value="1"/>
</dbReference>
<evidence type="ECO:0000256" key="2">
    <source>
        <dbReference type="ARBA" id="ARBA00023125"/>
    </source>
</evidence>
<dbReference type="Gene3D" id="1.20.120.530">
    <property type="entry name" value="GntR ligand-binding domain-like"/>
    <property type="match status" value="1"/>
</dbReference>
<evidence type="ECO:0000313" key="5">
    <source>
        <dbReference type="EMBL" id="TKT88953.1"/>
    </source>
</evidence>
<dbReference type="Pfam" id="PF00392">
    <property type="entry name" value="GntR"/>
    <property type="match status" value="1"/>
</dbReference>
<name>A0A4V6BID4_9BACT</name>
<protein>
    <submittedName>
        <fullName evidence="5">FadR family transcriptional regulator</fullName>
    </submittedName>
</protein>
<organism evidence="5 6">
    <name type="scientific">Dyadobacter frigoris</name>
    <dbReference type="NCBI Taxonomy" id="2576211"/>
    <lineage>
        <taxon>Bacteria</taxon>
        <taxon>Pseudomonadati</taxon>
        <taxon>Bacteroidota</taxon>
        <taxon>Cytophagia</taxon>
        <taxon>Cytophagales</taxon>
        <taxon>Spirosomataceae</taxon>
        <taxon>Dyadobacter</taxon>
    </lineage>
</organism>
<evidence type="ECO:0000256" key="3">
    <source>
        <dbReference type="ARBA" id="ARBA00023163"/>
    </source>
</evidence>
<dbReference type="Gene3D" id="1.10.10.10">
    <property type="entry name" value="Winged helix-like DNA-binding domain superfamily/Winged helix DNA-binding domain"/>
    <property type="match status" value="1"/>
</dbReference>
<dbReference type="CDD" id="cd07377">
    <property type="entry name" value="WHTH_GntR"/>
    <property type="match status" value="1"/>
</dbReference>
<evidence type="ECO:0000256" key="1">
    <source>
        <dbReference type="ARBA" id="ARBA00023015"/>
    </source>
</evidence>
<keyword evidence="6" id="KW-1185">Reference proteome</keyword>
<comment type="caution">
    <text evidence="5">The sequence shown here is derived from an EMBL/GenBank/DDBJ whole genome shotgun (WGS) entry which is preliminary data.</text>
</comment>
<reference evidence="5 6" key="1">
    <citation type="submission" date="2019-05" db="EMBL/GenBank/DDBJ databases">
        <title>Dyadobacter AR-3-8 sp. nov., isolated from arctic soil.</title>
        <authorList>
            <person name="Chaudhary D.K."/>
        </authorList>
    </citation>
    <scope>NUCLEOTIDE SEQUENCE [LARGE SCALE GENOMIC DNA]</scope>
    <source>
        <strain evidence="5 6">AR-3-8</strain>
    </source>
</reference>
<dbReference type="PANTHER" id="PTHR43537:SF5">
    <property type="entry name" value="UXU OPERON TRANSCRIPTIONAL REGULATOR"/>
    <property type="match status" value="1"/>
</dbReference>
<dbReference type="SUPFAM" id="SSF48008">
    <property type="entry name" value="GntR ligand-binding domain-like"/>
    <property type="match status" value="1"/>
</dbReference>
<keyword evidence="1" id="KW-0805">Transcription regulation</keyword>
<accession>A0A4V6BID4</accession>
<feature type="domain" description="HTH gntR-type" evidence="4">
    <location>
        <begin position="15"/>
        <end position="83"/>
    </location>
</feature>
<gene>
    <name evidence="5" type="ORF">FDK13_25335</name>
</gene>
<dbReference type="GO" id="GO:0003700">
    <property type="term" value="F:DNA-binding transcription factor activity"/>
    <property type="evidence" value="ECO:0007669"/>
    <property type="project" value="InterPro"/>
</dbReference>
<dbReference type="InterPro" id="IPR008920">
    <property type="entry name" value="TF_FadR/GntR_C"/>
</dbReference>
<dbReference type="PRINTS" id="PR00035">
    <property type="entry name" value="HTHGNTR"/>
</dbReference>
<proteinExistence type="predicted"/>
<dbReference type="InterPro" id="IPR011711">
    <property type="entry name" value="GntR_C"/>
</dbReference>
<dbReference type="PANTHER" id="PTHR43537">
    <property type="entry name" value="TRANSCRIPTIONAL REGULATOR, GNTR FAMILY"/>
    <property type="match status" value="1"/>
</dbReference>
<evidence type="ECO:0000259" key="4">
    <source>
        <dbReference type="PROSITE" id="PS50949"/>
    </source>
</evidence>
<dbReference type="Pfam" id="PF07729">
    <property type="entry name" value="FCD"/>
    <property type="match status" value="1"/>
</dbReference>
<dbReference type="InterPro" id="IPR000524">
    <property type="entry name" value="Tscrpt_reg_HTH_GntR"/>
</dbReference>
<dbReference type="InterPro" id="IPR036388">
    <property type="entry name" value="WH-like_DNA-bd_sf"/>
</dbReference>
<dbReference type="InterPro" id="IPR036390">
    <property type="entry name" value="WH_DNA-bd_sf"/>
</dbReference>
<dbReference type="OrthoDB" id="1040417at2"/>
<dbReference type="AlphaFoldDB" id="A0A4V6BID4"/>
<keyword evidence="3" id="KW-0804">Transcription</keyword>
<dbReference type="SUPFAM" id="SSF46785">
    <property type="entry name" value="Winged helix' DNA-binding domain"/>
    <property type="match status" value="1"/>
</dbReference>
<dbReference type="GO" id="GO:0003677">
    <property type="term" value="F:DNA binding"/>
    <property type="evidence" value="ECO:0007669"/>
    <property type="project" value="UniProtKB-KW"/>
</dbReference>
<sequence length="233" mass="26991">MSEVKHNTLEPLGSLSMTDRVENILREYFKENGLIPGDSLPNEMEISQKLNVGRNVVREALSRLRMLGMIETRPRRGMIMAQPDLLAGIEKVLNPLLLSQDNLKDIFELRLILEMGISEFLFARKTDKNLNELEAVVSKQKDAVVVSREEEVAFHGKLYEMTGNDTFKRFQNLLMPVFEHVFTEYYNKGIHHNIPNPVTHHDLFICLKQGTPDEFRKAMYKHLEVYFDTITGR</sequence>
<evidence type="ECO:0000313" key="6">
    <source>
        <dbReference type="Proteomes" id="UP000304900"/>
    </source>
</evidence>
<dbReference type="RefSeq" id="WP_137342807.1">
    <property type="nucleotide sequence ID" value="NZ_SZVO01000013.1"/>
</dbReference>
<dbReference type="Proteomes" id="UP000304900">
    <property type="component" value="Unassembled WGS sequence"/>
</dbReference>
<dbReference type="PROSITE" id="PS50949">
    <property type="entry name" value="HTH_GNTR"/>
    <property type="match status" value="1"/>
</dbReference>
<dbReference type="EMBL" id="SZVO01000013">
    <property type="protein sequence ID" value="TKT88953.1"/>
    <property type="molecule type" value="Genomic_DNA"/>
</dbReference>
<keyword evidence="2" id="KW-0238">DNA-binding</keyword>
<dbReference type="SMART" id="SM00895">
    <property type="entry name" value="FCD"/>
    <property type="match status" value="1"/>
</dbReference>